<dbReference type="Gene3D" id="2.40.170.20">
    <property type="entry name" value="TonB-dependent receptor, beta-barrel domain"/>
    <property type="match status" value="1"/>
</dbReference>
<proteinExistence type="inferred from homology"/>
<sequence>MKQIYQQLKVVVAVVLFCLSPALLFAQSKITGTVTDENHLPLPGVTVSVVETGKKVATDVEGHYLVNATFGQTLAFAFIGLETQKLTVGDKAIINVTLSGSSKTLNEVVVTALGVKKETRRLGYAIQAVNGEQLTTARDPNPITGLIGKVAGVSVGPSAELLGNPNVLIRGNQVSLYVVDGFPINTDTYNISPDDIESYTVLKGPAAAALYGNRAQTGAILITTKKGDKNKKGLTVDINSSTVANSGFLAFPRTQNLYGGGENTYYQFVDGKGGAPGGVDGDYDVWGPYFNGQLIPQYDSPIINGVRQGTPYVARGKDNLKNFLQTGYQFNNNVAIGTVGENYVTRLSVSQQHQTSYIPSQYLDIANVNLYASFSPTAKLKFEGNFDFNRQSTDNFPDVQYGPNSIIYNIAVWTGADWDINAPDIKAIWAPGKVGVQSVFAEYQRYHNPYLLTQKWTRGHYKNDTYGYLTGNYKFNNNLNVTLRSSINTYNILRTEKLPYSAHPYGREGNQGDYREDRRDLYDSNTDAFLSYNYTLKNFLNLSGLVGTTLRSFNYNSSWTSTDYLNVPEVYAFSNSKNAIQATSFSSAGREFSYYASLDATFGKYATLSGTFRRYRSSVFQSATSYSYPSVSVATVVSDYVKLPEVISFLKLRASYASIIRDASSSTIGPAPFSSITAFGGGIAPSLFNNPLGYGSTYTSPYNGPTYELTPSYLTSKPYSGQTAAYAATSLFQDGIKTSTRINWEQGFDIKFLQNRLGFSATAFQYVDGPQILPNVISTATGYSILYLNALKTKRTGLEGSLEGTPIRNMSGFTWNVLVNVASNKQTYLELPPGQSVYATNFHQGDRTDKLYGSKFVRTTDGQIINDAAGKPLSVGNQFLGNENAKYSWSVYNKVRYKNLSMGFQFDGSVGGVIIDYMHNKTMRGGANIETATGALGDARYKDWQNFGVAGYNGSYIGEGVYVSNKGADGKPVPINYDSNTGAILNYSALQFSPNKQTAFVQDYVSKYYNVDESNLMSKTFSKLREVTFTYDFPKSFLQKTFIQKVSASLYGRNLLYFYKDKRFKDVDLDQYNGSQAQTVLQSPTVRSYGFNLNLSF</sequence>
<accession>A0A444MPQ7</accession>
<dbReference type="Proteomes" id="UP000286701">
    <property type="component" value="Unassembled WGS sequence"/>
</dbReference>
<dbReference type="Gene3D" id="2.60.40.1120">
    <property type="entry name" value="Carboxypeptidase-like, regulatory domain"/>
    <property type="match status" value="1"/>
</dbReference>
<comment type="similarity">
    <text evidence="7">Belongs to the TonB-dependent receptor family.</text>
</comment>
<dbReference type="AlphaFoldDB" id="A0A444MPQ7"/>
<dbReference type="InterPro" id="IPR012910">
    <property type="entry name" value="Plug_dom"/>
</dbReference>
<keyword evidence="2 7" id="KW-0813">Transport</keyword>
<dbReference type="InterPro" id="IPR036942">
    <property type="entry name" value="Beta-barrel_TonB_sf"/>
</dbReference>
<evidence type="ECO:0000256" key="7">
    <source>
        <dbReference type="PROSITE-ProRule" id="PRU01360"/>
    </source>
</evidence>
<evidence type="ECO:0000256" key="3">
    <source>
        <dbReference type="ARBA" id="ARBA00022452"/>
    </source>
</evidence>
<evidence type="ECO:0000256" key="6">
    <source>
        <dbReference type="ARBA" id="ARBA00023237"/>
    </source>
</evidence>
<evidence type="ECO:0000256" key="4">
    <source>
        <dbReference type="ARBA" id="ARBA00022692"/>
    </source>
</evidence>
<evidence type="ECO:0000259" key="9">
    <source>
        <dbReference type="Pfam" id="PF07715"/>
    </source>
</evidence>
<reference evidence="10 11" key="1">
    <citation type="submission" date="2019-01" db="EMBL/GenBank/DDBJ databases">
        <title>Mucilaginibacter antarcticum sp. nov., isolated from antarctic soil.</title>
        <authorList>
            <person name="Yan Y.-Q."/>
            <person name="Du Z.-J."/>
        </authorList>
    </citation>
    <scope>NUCLEOTIDE SEQUENCE [LARGE SCALE GENOMIC DNA]</scope>
    <source>
        <strain evidence="10 11">F01003</strain>
    </source>
</reference>
<dbReference type="InterPro" id="IPR008969">
    <property type="entry name" value="CarboxyPept-like_regulatory"/>
</dbReference>
<dbReference type="InterPro" id="IPR039426">
    <property type="entry name" value="TonB-dep_rcpt-like"/>
</dbReference>
<dbReference type="OrthoDB" id="9768177at2"/>
<dbReference type="EMBL" id="SBIW01000004">
    <property type="protein sequence ID" value="RWY52603.1"/>
    <property type="molecule type" value="Genomic_DNA"/>
</dbReference>
<keyword evidence="5 7" id="KW-0472">Membrane</keyword>
<keyword evidence="6 7" id="KW-0998">Cell outer membrane</keyword>
<dbReference type="InterPro" id="IPR023996">
    <property type="entry name" value="TonB-dep_OMP_SusC/RagA"/>
</dbReference>
<evidence type="ECO:0000256" key="8">
    <source>
        <dbReference type="SAM" id="SignalP"/>
    </source>
</evidence>
<dbReference type="Gene3D" id="2.170.130.10">
    <property type="entry name" value="TonB-dependent receptor, plug domain"/>
    <property type="match status" value="1"/>
</dbReference>
<gene>
    <name evidence="10" type="ORF">EPL05_11925</name>
</gene>
<feature type="domain" description="TonB-dependent receptor plug" evidence="9">
    <location>
        <begin position="121"/>
        <end position="218"/>
    </location>
</feature>
<dbReference type="GO" id="GO:0009279">
    <property type="term" value="C:cell outer membrane"/>
    <property type="evidence" value="ECO:0007669"/>
    <property type="project" value="UniProtKB-SubCell"/>
</dbReference>
<dbReference type="InterPro" id="IPR037066">
    <property type="entry name" value="Plug_dom_sf"/>
</dbReference>
<keyword evidence="4 7" id="KW-0812">Transmembrane</keyword>
<evidence type="ECO:0000313" key="10">
    <source>
        <dbReference type="EMBL" id="RWY52603.1"/>
    </source>
</evidence>
<dbReference type="SUPFAM" id="SSF49464">
    <property type="entry name" value="Carboxypeptidase regulatory domain-like"/>
    <property type="match status" value="1"/>
</dbReference>
<feature type="chain" id="PRO_5019466836" evidence="8">
    <location>
        <begin position="27"/>
        <end position="1097"/>
    </location>
</feature>
<keyword evidence="3 7" id="KW-1134">Transmembrane beta strand</keyword>
<evidence type="ECO:0000313" key="11">
    <source>
        <dbReference type="Proteomes" id="UP000286701"/>
    </source>
</evidence>
<feature type="signal peptide" evidence="8">
    <location>
        <begin position="1"/>
        <end position="26"/>
    </location>
</feature>
<evidence type="ECO:0000256" key="5">
    <source>
        <dbReference type="ARBA" id="ARBA00023136"/>
    </source>
</evidence>
<protein>
    <submittedName>
        <fullName evidence="10">SusC/RagA family TonB-linked outer membrane protein</fullName>
    </submittedName>
</protein>
<comment type="subcellular location">
    <subcellularLocation>
        <location evidence="1 7">Cell outer membrane</location>
        <topology evidence="1 7">Multi-pass membrane protein</topology>
    </subcellularLocation>
</comment>
<dbReference type="SUPFAM" id="SSF56935">
    <property type="entry name" value="Porins"/>
    <property type="match status" value="1"/>
</dbReference>
<dbReference type="NCBIfam" id="TIGR04056">
    <property type="entry name" value="OMP_RagA_SusC"/>
    <property type="match status" value="1"/>
</dbReference>
<comment type="caution">
    <text evidence="10">The sequence shown here is derived from an EMBL/GenBank/DDBJ whole genome shotgun (WGS) entry which is preliminary data.</text>
</comment>
<dbReference type="PROSITE" id="PS52016">
    <property type="entry name" value="TONB_DEPENDENT_REC_3"/>
    <property type="match status" value="1"/>
</dbReference>
<keyword evidence="8" id="KW-0732">Signal</keyword>
<evidence type="ECO:0000256" key="2">
    <source>
        <dbReference type="ARBA" id="ARBA00022448"/>
    </source>
</evidence>
<organism evidence="10 11">
    <name type="scientific">Mucilaginibacter gilvus</name>
    <dbReference type="NCBI Taxonomy" id="2305909"/>
    <lineage>
        <taxon>Bacteria</taxon>
        <taxon>Pseudomonadati</taxon>
        <taxon>Bacteroidota</taxon>
        <taxon>Sphingobacteriia</taxon>
        <taxon>Sphingobacteriales</taxon>
        <taxon>Sphingobacteriaceae</taxon>
        <taxon>Mucilaginibacter</taxon>
    </lineage>
</organism>
<name>A0A444MPQ7_9SPHI</name>
<dbReference type="Pfam" id="PF13715">
    <property type="entry name" value="CarbopepD_reg_2"/>
    <property type="match status" value="1"/>
</dbReference>
<dbReference type="Pfam" id="PF07715">
    <property type="entry name" value="Plug"/>
    <property type="match status" value="1"/>
</dbReference>
<keyword evidence="11" id="KW-1185">Reference proteome</keyword>
<dbReference type="RefSeq" id="WP_128534190.1">
    <property type="nucleotide sequence ID" value="NZ_SBIW01000004.1"/>
</dbReference>
<evidence type="ECO:0000256" key="1">
    <source>
        <dbReference type="ARBA" id="ARBA00004571"/>
    </source>
</evidence>